<accession>A0AC35FD11</accession>
<evidence type="ECO:0000313" key="1">
    <source>
        <dbReference type="Proteomes" id="UP000887580"/>
    </source>
</evidence>
<dbReference type="WBParaSite" id="PS1159_v2.g16254.t1">
    <property type="protein sequence ID" value="PS1159_v2.g16254.t1"/>
    <property type="gene ID" value="PS1159_v2.g16254"/>
</dbReference>
<evidence type="ECO:0000313" key="2">
    <source>
        <dbReference type="WBParaSite" id="PS1159_v2.g16254.t1"/>
    </source>
</evidence>
<organism evidence="1 2">
    <name type="scientific">Panagrolaimus sp. PS1159</name>
    <dbReference type="NCBI Taxonomy" id="55785"/>
    <lineage>
        <taxon>Eukaryota</taxon>
        <taxon>Metazoa</taxon>
        <taxon>Ecdysozoa</taxon>
        <taxon>Nematoda</taxon>
        <taxon>Chromadorea</taxon>
        <taxon>Rhabditida</taxon>
        <taxon>Tylenchina</taxon>
        <taxon>Panagrolaimomorpha</taxon>
        <taxon>Panagrolaimoidea</taxon>
        <taxon>Panagrolaimidae</taxon>
        <taxon>Panagrolaimus</taxon>
    </lineage>
</organism>
<name>A0AC35FD11_9BILA</name>
<protein>
    <submittedName>
        <fullName evidence="2">Uncharacterized protein</fullName>
    </submittedName>
</protein>
<sequence>MENSAELKSMQQQENEAIATVPDIAQFKTSQKLLNPNHHHHLSSPPLSSNGLSKQLRKITSAANILSSPPSPSSSSARTATHLLRQLPSSHEVFSDTFVLRNEHNNFDGSWTEGRDISEREHNGNSISFPISMSCDVCKKRFGFTRNAFECRDCNLRFHRQCQALAPMPCIPKAPLLQFPTRQKSILIDYCSTSHPYIPSIIIHCTIALEREHLDREGIYRISGTVSAVTK</sequence>
<reference evidence="2" key="1">
    <citation type="submission" date="2022-11" db="UniProtKB">
        <authorList>
            <consortium name="WormBaseParasite"/>
        </authorList>
    </citation>
    <scope>IDENTIFICATION</scope>
</reference>
<proteinExistence type="predicted"/>
<dbReference type="Proteomes" id="UP000887580">
    <property type="component" value="Unplaced"/>
</dbReference>